<evidence type="ECO:0000313" key="8">
    <source>
        <dbReference type="Proteomes" id="UP001147830"/>
    </source>
</evidence>
<feature type="modified residue" description="N6-(pyridoxal phosphate)lysine" evidence="5">
    <location>
        <position position="69"/>
    </location>
</feature>
<accession>A0A9X3AJL5</accession>
<dbReference type="PANTHER" id="PTHR43780:SF2">
    <property type="entry name" value="1-AMINOCYCLOPROPANE-1-CARBOXYLATE DEAMINASE-RELATED"/>
    <property type="match status" value="1"/>
</dbReference>
<dbReference type="SUPFAM" id="SSF53686">
    <property type="entry name" value="Tryptophan synthase beta subunit-like PLP-dependent enzymes"/>
    <property type="match status" value="1"/>
</dbReference>
<evidence type="ECO:0000256" key="4">
    <source>
        <dbReference type="PIRSR" id="PIRSR006278-1"/>
    </source>
</evidence>
<dbReference type="AlphaFoldDB" id="A0A9X3AJL5"/>
<dbReference type="Proteomes" id="UP001147830">
    <property type="component" value="Unassembled WGS sequence"/>
</dbReference>
<feature type="domain" description="Tryptophan synthase beta chain-like PALP" evidence="6">
    <location>
        <begin position="56"/>
        <end position="309"/>
    </location>
</feature>
<evidence type="ECO:0000256" key="5">
    <source>
        <dbReference type="PIRSR" id="PIRSR006278-2"/>
    </source>
</evidence>
<dbReference type="EMBL" id="JAOANI010000031">
    <property type="protein sequence ID" value="MCT7361022.1"/>
    <property type="molecule type" value="Genomic_DNA"/>
</dbReference>
<feature type="active site" description="Nucleophile" evidence="4">
    <location>
        <position position="96"/>
    </location>
</feature>
<dbReference type="InterPro" id="IPR001926">
    <property type="entry name" value="TrpB-like_PALP"/>
</dbReference>
<dbReference type="InterPro" id="IPR036052">
    <property type="entry name" value="TrpB-like_PALP_sf"/>
</dbReference>
<dbReference type="PIRSF" id="PIRSF006278">
    <property type="entry name" value="ACCD_DCysDesulf"/>
    <property type="match status" value="1"/>
</dbReference>
<evidence type="ECO:0000256" key="2">
    <source>
        <dbReference type="ARBA" id="ARBA00008639"/>
    </source>
</evidence>
<gene>
    <name evidence="7" type="ORF">NYR02_18510</name>
</gene>
<reference evidence="7" key="1">
    <citation type="journal article" date="2022" name="Front. Microbiol.">
        <title>Genome-based taxonomic rearrangement of Oceanobacter-related bacteria including the description of Thalassolituus hydrocarbonoclasticus sp. nov. and Thalassolituus pacificus sp. nov. and emended description of the genus Thalassolituus.</title>
        <authorList>
            <person name="Dong C."/>
            <person name="Wei L."/>
            <person name="Wang J."/>
            <person name="Lai Q."/>
            <person name="Huang Z."/>
            <person name="Shao Z."/>
        </authorList>
    </citation>
    <scope>NUCLEOTIDE SEQUENCE</scope>
    <source>
        <strain evidence="7">59MF3M-4</strain>
    </source>
</reference>
<keyword evidence="3 5" id="KW-0663">Pyridoxal phosphate</keyword>
<evidence type="ECO:0000256" key="3">
    <source>
        <dbReference type="ARBA" id="ARBA00022898"/>
    </source>
</evidence>
<organism evidence="7 8">
    <name type="scientific">Thalassolituus pacificus</name>
    <dbReference type="NCBI Taxonomy" id="2975440"/>
    <lineage>
        <taxon>Bacteria</taxon>
        <taxon>Pseudomonadati</taxon>
        <taxon>Pseudomonadota</taxon>
        <taxon>Gammaproteobacteria</taxon>
        <taxon>Oceanospirillales</taxon>
        <taxon>Oceanospirillaceae</taxon>
        <taxon>Thalassolituus</taxon>
    </lineage>
</organism>
<comment type="cofactor">
    <cofactor evidence="1">
        <name>pyridoxal 5'-phosphate</name>
        <dbReference type="ChEBI" id="CHEBI:597326"/>
    </cofactor>
</comment>
<keyword evidence="8" id="KW-1185">Reference proteome</keyword>
<evidence type="ECO:0000313" key="7">
    <source>
        <dbReference type="EMBL" id="MCT7361022.1"/>
    </source>
</evidence>
<sequence length="319" mass="35020">MADSSEFDWPGFEWPGFEWPGFEWPELASLIQPLPAFIAPALLEQPLLNSAAPDILRLDLLHPNISGNKAFKLAGFLPRFRESGRGALLSFGGPYSNHLHALAALGQALNTAVIAVVRGYEHLPLTATLQDCQSWGAKLVFADKKTYARRYDLQWQQELAQQYDAFVIPEGGAGDAGALECRHLAPLCAGYDQVWLAVGSGTTALGVAKGLREFNIDCELIGVNAVADQGERLRAWQQAMPADVRWRLLDEAHLGGFGRTSPELLALIERYDRQNLPLDPVYTAKLMLAFEQELVTESVNARALLVHSGGLQGRRGYSL</sequence>
<dbReference type="PANTHER" id="PTHR43780">
    <property type="entry name" value="1-AMINOCYCLOPROPANE-1-CARBOXYLATE DEAMINASE-RELATED"/>
    <property type="match status" value="1"/>
</dbReference>
<proteinExistence type="inferred from homology"/>
<name>A0A9X3AJL5_9GAMM</name>
<dbReference type="Pfam" id="PF00291">
    <property type="entry name" value="PALP"/>
    <property type="match status" value="1"/>
</dbReference>
<dbReference type="Gene3D" id="3.40.50.1100">
    <property type="match status" value="2"/>
</dbReference>
<dbReference type="RefSeq" id="WP_260977854.1">
    <property type="nucleotide sequence ID" value="NZ_JAOANI010000031.1"/>
</dbReference>
<dbReference type="GO" id="GO:0019148">
    <property type="term" value="F:D-cysteine desulfhydrase activity"/>
    <property type="evidence" value="ECO:0007669"/>
    <property type="project" value="TreeGrafter"/>
</dbReference>
<evidence type="ECO:0000256" key="1">
    <source>
        <dbReference type="ARBA" id="ARBA00001933"/>
    </source>
</evidence>
<comment type="similarity">
    <text evidence="2">Belongs to the ACC deaminase/D-cysteine desulfhydrase family.</text>
</comment>
<evidence type="ECO:0000259" key="6">
    <source>
        <dbReference type="Pfam" id="PF00291"/>
    </source>
</evidence>
<comment type="caution">
    <text evidence="7">The sequence shown here is derived from an EMBL/GenBank/DDBJ whole genome shotgun (WGS) entry which is preliminary data.</text>
</comment>
<reference evidence="7" key="2">
    <citation type="submission" date="2022-08" db="EMBL/GenBank/DDBJ databases">
        <authorList>
            <person name="Dong C."/>
        </authorList>
    </citation>
    <scope>NUCLEOTIDE SEQUENCE</scope>
    <source>
        <strain evidence="7">59MF3M-4</strain>
    </source>
</reference>
<protein>
    <submittedName>
        <fullName evidence="7">Pyridoxal-phosphate dependent enzyme</fullName>
    </submittedName>
</protein>
<dbReference type="InterPro" id="IPR027278">
    <property type="entry name" value="ACCD_DCysDesulf"/>
</dbReference>